<evidence type="ECO:0000313" key="2">
    <source>
        <dbReference type="EMBL" id="MCA2016134.1"/>
    </source>
</evidence>
<keyword evidence="1" id="KW-0732">Signal</keyword>
<sequence length="113" mass="12477">MPRHKHSYRYVTPFLAAFIALVSFTTSSAEPSKPLLKEPSVCNVNDAIYAGRKCHEGQILLLTPEHQLDSQAIVITAGVLCNFNFSVVSSSNALSCVFSESRKSQWESFGVLR</sequence>
<accession>A0ABS7YPF2</accession>
<feature type="signal peptide" evidence="1">
    <location>
        <begin position="1"/>
        <end position="29"/>
    </location>
</feature>
<evidence type="ECO:0000313" key="3">
    <source>
        <dbReference type="Proteomes" id="UP001199044"/>
    </source>
</evidence>
<dbReference type="EMBL" id="JAIWIU010000048">
    <property type="protein sequence ID" value="MCA2016134.1"/>
    <property type="molecule type" value="Genomic_DNA"/>
</dbReference>
<gene>
    <name evidence="2" type="ORF">LDJ79_08430</name>
</gene>
<keyword evidence="3" id="KW-1185">Reference proteome</keyword>
<proteinExistence type="predicted"/>
<feature type="chain" id="PRO_5046938292" evidence="1">
    <location>
        <begin position="30"/>
        <end position="113"/>
    </location>
</feature>
<organism evidence="2 3">
    <name type="scientific">Vibrio tritonius</name>
    <dbReference type="NCBI Taxonomy" id="1435069"/>
    <lineage>
        <taxon>Bacteria</taxon>
        <taxon>Pseudomonadati</taxon>
        <taxon>Pseudomonadota</taxon>
        <taxon>Gammaproteobacteria</taxon>
        <taxon>Vibrionales</taxon>
        <taxon>Vibrionaceae</taxon>
        <taxon>Vibrio</taxon>
    </lineage>
</organism>
<evidence type="ECO:0000256" key="1">
    <source>
        <dbReference type="SAM" id="SignalP"/>
    </source>
</evidence>
<dbReference type="RefSeq" id="WP_225250262.1">
    <property type="nucleotide sequence ID" value="NZ_JAIWIU010000048.1"/>
</dbReference>
<reference evidence="3" key="1">
    <citation type="submission" date="2023-07" db="EMBL/GenBank/DDBJ databases">
        <title>Molecular identification of indigenous halophilic bacteria isolated from red sea cost, biodegradation of synthetic dyes and assessment of degraded metabolite toxicity.</title>
        <authorList>
            <person name="Chaieb K."/>
            <person name="Altayb H.N."/>
        </authorList>
    </citation>
    <scope>NUCLEOTIDE SEQUENCE [LARGE SCALE GENOMIC DNA]</scope>
    <source>
        <strain evidence="3">K20</strain>
    </source>
</reference>
<protein>
    <submittedName>
        <fullName evidence="2">Uncharacterized protein</fullName>
    </submittedName>
</protein>
<dbReference type="Proteomes" id="UP001199044">
    <property type="component" value="Unassembled WGS sequence"/>
</dbReference>
<comment type="caution">
    <text evidence="2">The sequence shown here is derived from an EMBL/GenBank/DDBJ whole genome shotgun (WGS) entry which is preliminary data.</text>
</comment>
<name>A0ABS7YPF2_9VIBR</name>